<evidence type="ECO:0000313" key="3">
    <source>
        <dbReference type="Proteomes" id="UP000027178"/>
    </source>
</evidence>
<evidence type="ECO:0000259" key="1">
    <source>
        <dbReference type="Pfam" id="PF01636"/>
    </source>
</evidence>
<gene>
    <name evidence="2" type="ORF">KCH_72170</name>
</gene>
<dbReference type="InterPro" id="IPR002575">
    <property type="entry name" value="Aminoglycoside_PTrfase"/>
</dbReference>
<dbReference type="EMBL" id="JNBY01000155">
    <property type="protein sequence ID" value="KDN81123.1"/>
    <property type="molecule type" value="Genomic_DNA"/>
</dbReference>
<name>A0A066YI08_9ACTN</name>
<dbReference type="AlphaFoldDB" id="A0A066YI08"/>
<dbReference type="GO" id="GO:0016740">
    <property type="term" value="F:transferase activity"/>
    <property type="evidence" value="ECO:0007669"/>
    <property type="project" value="UniProtKB-KW"/>
</dbReference>
<organism evidence="2 3">
    <name type="scientific">Kitasatospora cheerisanensis KCTC 2395</name>
    <dbReference type="NCBI Taxonomy" id="1348663"/>
    <lineage>
        <taxon>Bacteria</taxon>
        <taxon>Bacillati</taxon>
        <taxon>Actinomycetota</taxon>
        <taxon>Actinomycetes</taxon>
        <taxon>Kitasatosporales</taxon>
        <taxon>Streptomycetaceae</taxon>
        <taxon>Kitasatospora</taxon>
    </lineage>
</organism>
<keyword evidence="3" id="KW-1185">Reference proteome</keyword>
<dbReference type="Pfam" id="PF01636">
    <property type="entry name" value="APH"/>
    <property type="match status" value="1"/>
</dbReference>
<feature type="domain" description="Aminoglycoside phosphotransferase" evidence="1">
    <location>
        <begin position="2"/>
        <end position="164"/>
    </location>
</feature>
<dbReference type="Proteomes" id="UP000027178">
    <property type="component" value="Unassembled WGS sequence"/>
</dbReference>
<sequence>MYRWIEGAVPGPGSVDDWAAFGADLAGAVRSLHAVPLPPEAERDGLRWYRGGELAPCDAGVRERFAEARALPGLDLDLDRLEAIWQRALTLPAPSGPAVWLHGDLKPSNLLVRDGRLCAVIDFGGLSIGFPDAEHAPLWDVPAAARHAYRAALGLDEQVWQRACGWAVAVAISGVPYYWHSDPAFVAECLTRLRAVLADH</sequence>
<reference evidence="2 3" key="1">
    <citation type="submission" date="2014-05" db="EMBL/GenBank/DDBJ databases">
        <title>Draft Genome Sequence of Kitasatospora cheerisanensis KCTC 2395.</title>
        <authorList>
            <person name="Nam D.H."/>
        </authorList>
    </citation>
    <scope>NUCLEOTIDE SEQUENCE [LARGE SCALE GENOMIC DNA]</scope>
    <source>
        <strain evidence="2 3">KCTC 2395</strain>
    </source>
</reference>
<keyword evidence="2" id="KW-0808">Transferase</keyword>
<dbReference type="eggNOG" id="COG3173">
    <property type="taxonomic scope" value="Bacteria"/>
</dbReference>
<protein>
    <submittedName>
        <fullName evidence="2">Aminoglycoside phosphotransferase</fullName>
    </submittedName>
</protein>
<dbReference type="PATRIC" id="fig|1348663.4.peg.6977"/>
<accession>A0A066YI08</accession>
<proteinExistence type="predicted"/>
<dbReference type="Gene3D" id="3.90.1200.10">
    <property type="match status" value="1"/>
</dbReference>
<dbReference type="HOGENOM" id="CLU_074977_1_0_11"/>
<comment type="caution">
    <text evidence="2">The sequence shown here is derived from an EMBL/GenBank/DDBJ whole genome shotgun (WGS) entry which is preliminary data.</text>
</comment>
<dbReference type="InterPro" id="IPR011009">
    <property type="entry name" value="Kinase-like_dom_sf"/>
</dbReference>
<dbReference type="SUPFAM" id="SSF56112">
    <property type="entry name" value="Protein kinase-like (PK-like)"/>
    <property type="match status" value="1"/>
</dbReference>
<evidence type="ECO:0000313" key="2">
    <source>
        <dbReference type="EMBL" id="KDN81123.1"/>
    </source>
</evidence>